<dbReference type="Proteomes" id="UP000292003">
    <property type="component" value="Unassembled WGS sequence"/>
</dbReference>
<name>A0A4Q7J955_9PSEU</name>
<dbReference type="InterPro" id="IPR011010">
    <property type="entry name" value="DNA_brk_join_enz"/>
</dbReference>
<sequence>MSGKSRANGEGSIYPYRNGYAAYVWVQTPVGTRKRKYVYGKDRDEVHNKWLKLHHQAKKGPVATNVPKLGPYLLSWLEEVIEPNRAPKTYVNYELFVRLYIAPFLGERRIDRLQLREAQTWVNRLSQVCQCCAQGKDARRTKVKQRCCALGRCCEQTPSARTVKDIRDCLRSALNHAIREELISRNVVALVSLPTLRKPRRQRWSSDEARRFLESAKTEDDPLYAAYVLIVVMGMREGEVLGLPDDAINFEASELDISWQLQRVRKRLLHRQTKTATSDDTLPLIDVVTAALKLRIEQRNRDREKADAWIKSNLLFTTQNGTPIEPRNFLRSWATRCRKAGVRYITVHDGRRSCGSLLADLDVHPRVAMRILRHAQFTVTMEVYTEVSSEQTRAALKKLGDSLQ</sequence>
<feature type="domain" description="Tyr recombinase" evidence="5">
    <location>
        <begin position="199"/>
        <end position="397"/>
    </location>
</feature>
<dbReference type="InterPro" id="IPR050090">
    <property type="entry name" value="Tyrosine_recombinase_XerCD"/>
</dbReference>
<keyword evidence="3" id="KW-0233">DNA recombination</keyword>
<dbReference type="Gene3D" id="1.10.443.10">
    <property type="entry name" value="Intergrase catalytic core"/>
    <property type="match status" value="1"/>
</dbReference>
<dbReference type="AlphaFoldDB" id="A0A4Q7J955"/>
<evidence type="ECO:0000256" key="2">
    <source>
        <dbReference type="ARBA" id="ARBA00023125"/>
    </source>
</evidence>
<organism evidence="7 8">
    <name type="scientific">Amycolatopsis suaedae</name>
    <dbReference type="NCBI Taxonomy" id="2510978"/>
    <lineage>
        <taxon>Bacteria</taxon>
        <taxon>Bacillati</taxon>
        <taxon>Actinomycetota</taxon>
        <taxon>Actinomycetes</taxon>
        <taxon>Pseudonocardiales</taxon>
        <taxon>Pseudonocardiaceae</taxon>
        <taxon>Amycolatopsis</taxon>
    </lineage>
</organism>
<dbReference type="InterPro" id="IPR010998">
    <property type="entry name" value="Integrase_recombinase_N"/>
</dbReference>
<keyword evidence="2 4" id="KW-0238">DNA-binding</keyword>
<dbReference type="Pfam" id="PF00589">
    <property type="entry name" value="Phage_integrase"/>
    <property type="match status" value="1"/>
</dbReference>
<dbReference type="GO" id="GO:0003677">
    <property type="term" value="F:DNA binding"/>
    <property type="evidence" value="ECO:0007669"/>
    <property type="project" value="UniProtKB-UniRule"/>
</dbReference>
<reference evidence="7 8" key="1">
    <citation type="submission" date="2019-02" db="EMBL/GenBank/DDBJ databases">
        <title>Draft genome sequence of Amycolatopsis sp. 8-3EHSu isolated from roots of Suaeda maritima.</title>
        <authorList>
            <person name="Duangmal K."/>
            <person name="Chantavorakit T."/>
        </authorList>
    </citation>
    <scope>NUCLEOTIDE SEQUENCE [LARGE SCALE GENOMIC DNA]</scope>
    <source>
        <strain evidence="7 8">8-3EHSu</strain>
    </source>
</reference>
<feature type="domain" description="Core-binding (CB)" evidence="6">
    <location>
        <begin position="67"/>
        <end position="178"/>
    </location>
</feature>
<dbReference type="PROSITE" id="PS51900">
    <property type="entry name" value="CB"/>
    <property type="match status" value="1"/>
</dbReference>
<dbReference type="OrthoDB" id="3175606at2"/>
<dbReference type="InterPro" id="IPR002104">
    <property type="entry name" value="Integrase_catalytic"/>
</dbReference>
<evidence type="ECO:0000313" key="8">
    <source>
        <dbReference type="Proteomes" id="UP000292003"/>
    </source>
</evidence>
<evidence type="ECO:0000259" key="5">
    <source>
        <dbReference type="PROSITE" id="PS51898"/>
    </source>
</evidence>
<dbReference type="SUPFAM" id="SSF56349">
    <property type="entry name" value="DNA breaking-rejoining enzymes"/>
    <property type="match status" value="1"/>
</dbReference>
<evidence type="ECO:0000256" key="4">
    <source>
        <dbReference type="PROSITE-ProRule" id="PRU01248"/>
    </source>
</evidence>
<dbReference type="PANTHER" id="PTHR30349:SF91">
    <property type="entry name" value="INTA PROTEIN"/>
    <property type="match status" value="1"/>
</dbReference>
<keyword evidence="1" id="KW-0229">DNA integration</keyword>
<dbReference type="EMBL" id="SFCC01000006">
    <property type="protein sequence ID" value="RZQ63412.1"/>
    <property type="molecule type" value="Genomic_DNA"/>
</dbReference>
<evidence type="ECO:0000259" key="6">
    <source>
        <dbReference type="PROSITE" id="PS51900"/>
    </source>
</evidence>
<proteinExistence type="predicted"/>
<protein>
    <submittedName>
        <fullName evidence="7">Site-specific integrase</fullName>
    </submittedName>
</protein>
<accession>A0A4Q7J955</accession>
<dbReference type="InterPro" id="IPR004107">
    <property type="entry name" value="Integrase_SAM-like_N"/>
</dbReference>
<dbReference type="Pfam" id="PF14659">
    <property type="entry name" value="Phage_int_SAM_3"/>
    <property type="match status" value="1"/>
</dbReference>
<dbReference type="CDD" id="cd01189">
    <property type="entry name" value="INT_ICEBs1_C_like"/>
    <property type="match status" value="1"/>
</dbReference>
<dbReference type="GO" id="GO:0015074">
    <property type="term" value="P:DNA integration"/>
    <property type="evidence" value="ECO:0007669"/>
    <property type="project" value="UniProtKB-KW"/>
</dbReference>
<gene>
    <name evidence="7" type="ORF">EWH70_13275</name>
</gene>
<dbReference type="InterPro" id="IPR044068">
    <property type="entry name" value="CB"/>
</dbReference>
<dbReference type="InterPro" id="IPR013762">
    <property type="entry name" value="Integrase-like_cat_sf"/>
</dbReference>
<dbReference type="GO" id="GO:0006310">
    <property type="term" value="P:DNA recombination"/>
    <property type="evidence" value="ECO:0007669"/>
    <property type="project" value="UniProtKB-KW"/>
</dbReference>
<keyword evidence="8" id="KW-1185">Reference proteome</keyword>
<dbReference type="PROSITE" id="PS51898">
    <property type="entry name" value="TYR_RECOMBINASE"/>
    <property type="match status" value="1"/>
</dbReference>
<comment type="caution">
    <text evidence="7">The sequence shown here is derived from an EMBL/GenBank/DDBJ whole genome shotgun (WGS) entry which is preliminary data.</text>
</comment>
<evidence type="ECO:0000256" key="3">
    <source>
        <dbReference type="ARBA" id="ARBA00023172"/>
    </source>
</evidence>
<dbReference type="Gene3D" id="1.10.150.130">
    <property type="match status" value="1"/>
</dbReference>
<dbReference type="PANTHER" id="PTHR30349">
    <property type="entry name" value="PHAGE INTEGRASE-RELATED"/>
    <property type="match status" value="1"/>
</dbReference>
<evidence type="ECO:0000313" key="7">
    <source>
        <dbReference type="EMBL" id="RZQ63412.1"/>
    </source>
</evidence>
<evidence type="ECO:0000256" key="1">
    <source>
        <dbReference type="ARBA" id="ARBA00022908"/>
    </source>
</evidence>